<dbReference type="InterPro" id="IPR007183">
    <property type="entry name" value="UPF0280"/>
</dbReference>
<sequence length="310" mass="32639">MLAQCRSLADGRLHFQHGPMDIVLGAEGDTAAVRQAHAQAWERFRGLLQALVDELPTLRAPVDGVCTLRGPVARRMWAAAEVHRPAFVTPMVAVAGAVAQELLLAYDRPGITRAWVNNGGDIALHLTPGTSFRIGLYAQIERLARLDATHGLQVDGAFEVAHGSAVRGVATSGWRGRSFSLGIADSVTVLAATAAEADAAASVIGNAVNVDAPGIVRVPAQHLKDDSDLGDIPVTLDVPELTPWQVAEALKAGREQALALRAAGHIQACFITCQGWTLSTETSGTVPLPLNTSHETNAPGQAARVLELHP</sequence>
<comment type="caution">
    <text evidence="1">The sequence shown here is derived from an EMBL/GenBank/DDBJ whole genome shotgun (WGS) entry which is preliminary data.</text>
</comment>
<dbReference type="NCBIfam" id="NF003322">
    <property type="entry name" value="PRK04334.1-2"/>
    <property type="match status" value="1"/>
</dbReference>
<dbReference type="EMBL" id="JBHTCA010000007">
    <property type="protein sequence ID" value="MFC7409582.1"/>
    <property type="molecule type" value="Genomic_DNA"/>
</dbReference>
<keyword evidence="2" id="KW-1185">Reference proteome</keyword>
<dbReference type="Proteomes" id="UP001596501">
    <property type="component" value="Unassembled WGS sequence"/>
</dbReference>
<evidence type="ECO:0000313" key="1">
    <source>
        <dbReference type="EMBL" id="MFC7409582.1"/>
    </source>
</evidence>
<accession>A0ABW2QN16</accession>
<dbReference type="Gene3D" id="3.10.520.10">
    <property type="entry name" value="ApbE-like domains"/>
    <property type="match status" value="1"/>
</dbReference>
<dbReference type="SUPFAM" id="SSF143631">
    <property type="entry name" value="ApbE-like"/>
    <property type="match status" value="1"/>
</dbReference>
<dbReference type="RefSeq" id="WP_382223695.1">
    <property type="nucleotide sequence ID" value="NZ_JBHTCA010000007.1"/>
</dbReference>
<gene>
    <name evidence="1" type="ORF">ACFQPB_11990</name>
</gene>
<evidence type="ECO:0000313" key="2">
    <source>
        <dbReference type="Proteomes" id="UP001596501"/>
    </source>
</evidence>
<proteinExistence type="predicted"/>
<dbReference type="PIRSF" id="PIRSF006421">
    <property type="entry name" value="UCP006421"/>
    <property type="match status" value="1"/>
</dbReference>
<organism evidence="1 2">
    <name type="scientific">Hydrogenophaga atypica</name>
    <dbReference type="NCBI Taxonomy" id="249409"/>
    <lineage>
        <taxon>Bacteria</taxon>
        <taxon>Pseudomonadati</taxon>
        <taxon>Pseudomonadota</taxon>
        <taxon>Betaproteobacteria</taxon>
        <taxon>Burkholderiales</taxon>
        <taxon>Comamonadaceae</taxon>
        <taxon>Hydrogenophaga</taxon>
    </lineage>
</organism>
<reference evidence="2" key="1">
    <citation type="journal article" date="2019" name="Int. J. Syst. Evol. Microbiol.">
        <title>The Global Catalogue of Microorganisms (GCM) 10K type strain sequencing project: providing services to taxonomists for standard genome sequencing and annotation.</title>
        <authorList>
            <consortium name="The Broad Institute Genomics Platform"/>
            <consortium name="The Broad Institute Genome Sequencing Center for Infectious Disease"/>
            <person name="Wu L."/>
            <person name="Ma J."/>
        </authorList>
    </citation>
    <scope>NUCLEOTIDE SEQUENCE [LARGE SCALE GENOMIC DNA]</scope>
    <source>
        <strain evidence="2">CGMCC 1.12371</strain>
    </source>
</reference>
<dbReference type="InterPro" id="IPR003374">
    <property type="entry name" value="ApbE-like_sf"/>
</dbReference>
<name>A0ABW2QN16_9BURK</name>
<protein>
    <submittedName>
        <fullName evidence="1">UPF0280 family protein</fullName>
    </submittedName>
</protein>